<dbReference type="AlphaFoldDB" id="A0A1D1YSI8"/>
<evidence type="ECO:0000256" key="1">
    <source>
        <dbReference type="SAM" id="MobiDB-lite"/>
    </source>
</evidence>
<feature type="compositionally biased region" description="Low complexity" evidence="1">
    <location>
        <begin position="65"/>
        <end position="83"/>
    </location>
</feature>
<dbReference type="EMBL" id="GDJX01010357">
    <property type="protein sequence ID" value="JAT57579.1"/>
    <property type="molecule type" value="Transcribed_RNA"/>
</dbReference>
<protein>
    <submittedName>
        <fullName evidence="2">Uncharacterized protein C146.01</fullName>
    </submittedName>
</protein>
<gene>
    <name evidence="2" type="primary">SPBC146.01_1</name>
    <name evidence="2" type="ORF">g.31128</name>
</gene>
<feature type="non-terminal residue" evidence="2">
    <location>
        <position position="1"/>
    </location>
</feature>
<sequence>QQQQQQQQANPMLQLLQHQVQQQSQSNQALRNQHAQLYQLLQANPAYQQKILQQETLKQMQLAAQRSQSGQQTPQQPHQMLQTAGASFPRPTIPQVSSSPRPQQGQFRLNNSPLQQRISQLNVGSDPSLNNEDFLTMVRAQSVQAQAQAQVQAQVQAAQAAQAAQAQINQQQQTPIMNQPKTPQQTSQDLSMGNINRLKQGTVLNSAANNTSMNNGIPMKIQNQRIQRTPNLPTAEMINMINHNLGQNLGLTIGAANAASAVNATSTTKTNIPPQPKGPSRNQTPKMTTAQVNNKVVQGNPNAAANKILSPVLQQNQNVSPVQGTSTHAPQVTTNTINSPIVQQNNGMMLQTNPILSQAIQNAARPPNMITNAAINQILASKLISNNILAQNATATNAILASGGVNPILAAQSQSNVILAQNIAAARPNQMMVTQTTSSAGVPNSNMPAFRPNSQGQLQLNAQTIGQSSTPITQTGLAVLNEKESQEARSQIATLDARAKERRIQYHEIHDLTDDEKAKIIEKLQELQPMYHEVDKVLPYFWHYTKSSQGTYRLLGMKYMIEDQLKALPDKFLLRLELVDSLLQQFRKYFVFVESRRRGNVDTPGLNINPVLPQQRPQPESILQARINQTDLKLPVKRDSSVPGPAGNIKKRRQSSADGEQPNKKVASSKSSPEVMIIDSPSKSAEANVSSVIVIDQDEIVKSEEQPPQRNLQAESSQEVVNTISKEEELHRNYIDENITMEGVRKQGQRLVNTSREIMKNLVRPRRQLIEGHKPIPNSVHYDTISSAMLFALYNTA</sequence>
<reference evidence="2" key="1">
    <citation type="submission" date="2015-07" db="EMBL/GenBank/DDBJ databases">
        <title>Transcriptome Assembly of Anthurium amnicola.</title>
        <authorList>
            <person name="Suzuki J."/>
        </authorList>
    </citation>
    <scope>NUCLEOTIDE SEQUENCE</scope>
</reference>
<dbReference type="GO" id="GO:0003712">
    <property type="term" value="F:transcription coregulator activity"/>
    <property type="evidence" value="ECO:0007669"/>
    <property type="project" value="InterPro"/>
</dbReference>
<feature type="compositionally biased region" description="Polar residues" evidence="1">
    <location>
        <begin position="94"/>
        <end position="108"/>
    </location>
</feature>
<evidence type="ECO:0000313" key="2">
    <source>
        <dbReference type="EMBL" id="JAT57579.1"/>
    </source>
</evidence>
<proteinExistence type="predicted"/>
<dbReference type="Pfam" id="PF05397">
    <property type="entry name" value="Med15_fungi"/>
    <property type="match status" value="1"/>
</dbReference>
<dbReference type="GO" id="GO:0006357">
    <property type="term" value="P:regulation of transcription by RNA polymerase II"/>
    <property type="evidence" value="ECO:0007669"/>
    <property type="project" value="InterPro"/>
</dbReference>
<feature type="region of interest" description="Disordered" evidence="1">
    <location>
        <begin position="63"/>
        <end position="108"/>
    </location>
</feature>
<dbReference type="GO" id="GO:0016592">
    <property type="term" value="C:mediator complex"/>
    <property type="evidence" value="ECO:0007669"/>
    <property type="project" value="InterPro"/>
</dbReference>
<name>A0A1D1YSI8_9ARAE</name>
<organism evidence="2">
    <name type="scientific">Anthurium amnicola</name>
    <dbReference type="NCBI Taxonomy" id="1678845"/>
    <lineage>
        <taxon>Eukaryota</taxon>
        <taxon>Viridiplantae</taxon>
        <taxon>Streptophyta</taxon>
        <taxon>Embryophyta</taxon>
        <taxon>Tracheophyta</taxon>
        <taxon>Spermatophyta</taxon>
        <taxon>Magnoliopsida</taxon>
        <taxon>Liliopsida</taxon>
        <taxon>Araceae</taxon>
        <taxon>Pothoideae</taxon>
        <taxon>Potheae</taxon>
        <taxon>Anthurium</taxon>
    </lineage>
</organism>
<dbReference type="InterPro" id="IPR008626">
    <property type="entry name" value="Mediator_Med15_fun"/>
</dbReference>
<accession>A0A1D1YSI8</accession>
<feature type="region of interest" description="Disordered" evidence="1">
    <location>
        <begin position="633"/>
        <end position="675"/>
    </location>
</feature>